<keyword evidence="1 6" id="KW-0963">Cytoplasm</keyword>
<dbReference type="Gene3D" id="6.10.140.1720">
    <property type="match status" value="1"/>
</dbReference>
<accession>D4LCS8</accession>
<dbReference type="SUPFAM" id="SSF52540">
    <property type="entry name" value="P-loop containing nucleoside triphosphate hydrolases"/>
    <property type="match status" value="1"/>
</dbReference>
<dbReference type="Gene3D" id="1.20.1060.20">
    <property type="match status" value="1"/>
</dbReference>
<dbReference type="PIRSF" id="PIRSF005719">
    <property type="entry name" value="SMC"/>
    <property type="match status" value="1"/>
</dbReference>
<comment type="domain">
    <text evidence="6">Contains large globular domains required for ATP hydrolysis at each terminus and a third globular domain forming a flexible hinge near the middle of the molecule. These domains are separated by coiled-coil structures.</text>
</comment>
<feature type="domain" description="SMC hinge" evidence="7">
    <location>
        <begin position="523"/>
        <end position="639"/>
    </location>
</feature>
<gene>
    <name evidence="6" type="primary">smc</name>
    <name evidence="8" type="ordered locus">RUM_12950</name>
</gene>
<dbReference type="Pfam" id="PF02463">
    <property type="entry name" value="SMC_N"/>
    <property type="match status" value="1"/>
</dbReference>
<dbReference type="EMBL" id="FP929052">
    <property type="protein sequence ID" value="CBL17423.1"/>
    <property type="molecule type" value="Genomic_DNA"/>
</dbReference>
<dbReference type="GO" id="GO:0016887">
    <property type="term" value="F:ATP hydrolysis activity"/>
    <property type="evidence" value="ECO:0007669"/>
    <property type="project" value="InterPro"/>
</dbReference>
<evidence type="ECO:0000256" key="2">
    <source>
        <dbReference type="ARBA" id="ARBA00022741"/>
    </source>
</evidence>
<evidence type="ECO:0000256" key="6">
    <source>
        <dbReference type="HAMAP-Rule" id="MF_01894"/>
    </source>
</evidence>
<dbReference type="GO" id="GO:0030261">
    <property type="term" value="P:chromosome condensation"/>
    <property type="evidence" value="ECO:0007669"/>
    <property type="project" value="InterPro"/>
</dbReference>
<dbReference type="Proteomes" id="UP000007054">
    <property type="component" value="Chromosome"/>
</dbReference>
<feature type="coiled-coil region" evidence="6">
    <location>
        <begin position="715"/>
        <end position="798"/>
    </location>
</feature>
<dbReference type="HAMAP" id="MF_01894">
    <property type="entry name" value="Smc_prok"/>
    <property type="match status" value="1"/>
</dbReference>
<comment type="function">
    <text evidence="6">Required for chromosome condensation and partitioning.</text>
</comment>
<feature type="coiled-coil region" evidence="6">
    <location>
        <begin position="167"/>
        <end position="201"/>
    </location>
</feature>
<evidence type="ECO:0000313" key="9">
    <source>
        <dbReference type="Proteomes" id="UP000007054"/>
    </source>
</evidence>
<dbReference type="STRING" id="213810.RUM_12950"/>
<dbReference type="InterPro" id="IPR024704">
    <property type="entry name" value="SMC"/>
</dbReference>
<dbReference type="AlphaFoldDB" id="D4LCS8"/>
<dbReference type="NCBIfam" id="TIGR02168">
    <property type="entry name" value="SMC_prok_B"/>
    <property type="match status" value="1"/>
</dbReference>
<dbReference type="BioCyc" id="RCHA213810:RUM_RS06280-MONOMER"/>
<dbReference type="SMART" id="SM00968">
    <property type="entry name" value="SMC_hinge"/>
    <property type="match status" value="1"/>
</dbReference>
<comment type="similarity">
    <text evidence="6">Belongs to the SMC family.</text>
</comment>
<dbReference type="RefSeq" id="WP_015558330.1">
    <property type="nucleotide sequence ID" value="NC_021039.1"/>
</dbReference>
<evidence type="ECO:0000313" key="8">
    <source>
        <dbReference type="EMBL" id="CBL17423.1"/>
    </source>
</evidence>
<dbReference type="GO" id="GO:0005737">
    <property type="term" value="C:cytoplasm"/>
    <property type="evidence" value="ECO:0007669"/>
    <property type="project" value="UniProtKB-SubCell"/>
</dbReference>
<comment type="subunit">
    <text evidence="6">Homodimer.</text>
</comment>
<dbReference type="PANTHER" id="PTHR43977">
    <property type="entry name" value="STRUCTURAL MAINTENANCE OF CHROMOSOMES PROTEIN 3"/>
    <property type="match status" value="1"/>
</dbReference>
<dbReference type="Gene3D" id="3.40.50.300">
    <property type="entry name" value="P-loop containing nucleotide triphosphate hydrolases"/>
    <property type="match status" value="2"/>
</dbReference>
<evidence type="ECO:0000259" key="7">
    <source>
        <dbReference type="SMART" id="SM00968"/>
    </source>
</evidence>
<feature type="coiled-coil region" evidence="6">
    <location>
        <begin position="423"/>
        <end position="489"/>
    </location>
</feature>
<dbReference type="GO" id="GO:0003677">
    <property type="term" value="F:DNA binding"/>
    <property type="evidence" value="ECO:0007669"/>
    <property type="project" value="UniProtKB-UniRule"/>
</dbReference>
<sequence length="1188" mass="132682">MYLKSLELQGFKSFPDKIKLSFDKGLTAVVGPNGSGKSNIGDAVRWVLGEQSTKTLRGNKMEDVIFSGTEARKPVGFAAVTLTIDNEQGELASEDREVSVTRRLFRSGESEYQINGKNVRLKDINELFMDTGLGRDGYSIIGQGRIAEIVGAKSNERRDIFEEAAGISKFRYKKQEAERRLHAAQENLVRLTDIVSELEGRVEPLRIQSGKAEKFLELAQQRKSLEISVWVNRLDTLREKLDALSEEALVAAAEYENLQNDIDREEAKIAEGYTRMQESAMGVERLRGQILEIEQNSAAVKADIAVSENDIQHSRAQIAQAEESHAAEQLSRTELTERIQAQQQRIAQLEQDAKDFAAQIQEAQQAFAAQEQEAAAAGKAYDEAGSAVNALYLEQSQHRFTQQAAREQITQLKQTLEGGEDTAARQAEQSAAYETALEQLSRQLEQAQNRIREQENRLGGYQRLYDSKMQKLAQQRKDWEAATLRLREKQQRRRLLQDLENSMEGFGRSIKEILRAGKSGRISGIHGSVAQLVSVKPEYGVAIETALGAAMQNIIVENEDIAKRCIRYLKEQRAGRATFLPLTSVRGNLLHEPNLSSMEGFVALAAELAACDAKYEGIFRSLLGRIAIAEDIDCATVIAKRFGYKFRIVTLDGQVINAGGSFTGGSAAHSSGVITRKNELDTLGTEIEALTAEQEGQRAAGERLKAETDKLRFDLDSTRDALSQAQTEVIRLTADRTAKQALAESARQQAATQQERVEQAKQSLARQEQLLAEATRALEQVDQSIARQEQALSAQQDLRSGLQQAREALSAQLAKLKLGQMECVKDQESARRELENMQQSAEQSESRAAQLHAMLKEAEQLIVQKEQAIAHSRETLSRMQAETEACRQEITRLQGQHDSQQQYINQLREGMRAINEAKEKRAGEAMRIDERKITAQKDYDSLIMQLLETYELTRSEAEQLAEPLEDLQKAQQTLAQIKGRIKALGNVNVGAIEEYREVSERYTFLSAQVADVTGSKRELEKLIESLTEDMCRIFAESFVRINDNFKAIFKELFGGGHAELILTDPEHVLESGIEISVAPPGKVIKNLISLSGGEQSFVAICIYFAILKLRPAPFCILDEIDAALDEANVRKYAQYLHRFTEHTQFVLVTHRRSAMEEANVLYGVTMQADGVSRLLKLEQPDLDTTTQA</sequence>
<keyword evidence="3 6" id="KW-0067">ATP-binding</keyword>
<dbReference type="CDD" id="cd03278">
    <property type="entry name" value="ABC_SMC_barmotin"/>
    <property type="match status" value="1"/>
</dbReference>
<dbReference type="GO" id="GO:0007059">
    <property type="term" value="P:chromosome segregation"/>
    <property type="evidence" value="ECO:0007669"/>
    <property type="project" value="UniProtKB-UniRule"/>
</dbReference>
<reference evidence="8" key="2">
    <citation type="submission" date="2010-03" db="EMBL/GenBank/DDBJ databases">
        <authorList>
            <person name="Pajon A."/>
        </authorList>
    </citation>
    <scope>NUCLEOTIDE SEQUENCE</scope>
    <source>
        <strain evidence="8">Type strain: 18P13</strain>
    </source>
</reference>
<dbReference type="InterPro" id="IPR003395">
    <property type="entry name" value="RecF/RecN/SMC_N"/>
</dbReference>
<evidence type="ECO:0000256" key="5">
    <source>
        <dbReference type="ARBA" id="ARBA00023125"/>
    </source>
</evidence>
<dbReference type="InterPro" id="IPR011890">
    <property type="entry name" value="SMC_prok"/>
</dbReference>
<dbReference type="InterPro" id="IPR036277">
    <property type="entry name" value="SMC_hinge_sf"/>
</dbReference>
<feature type="coiled-coil region" evidence="6">
    <location>
        <begin position="824"/>
        <end position="920"/>
    </location>
</feature>
<dbReference type="KEGG" id="rch:RUM_12950"/>
<dbReference type="FunFam" id="3.40.50.300:FF:000984">
    <property type="entry name" value="Chromosome partition protein Smc"/>
    <property type="match status" value="1"/>
</dbReference>
<name>D4LCS8_RUMC1</name>
<evidence type="ECO:0000256" key="4">
    <source>
        <dbReference type="ARBA" id="ARBA00023054"/>
    </source>
</evidence>
<keyword evidence="5 6" id="KW-0238">DNA-binding</keyword>
<keyword evidence="4 6" id="KW-0175">Coiled coil</keyword>
<evidence type="ECO:0000256" key="3">
    <source>
        <dbReference type="ARBA" id="ARBA00022840"/>
    </source>
</evidence>
<dbReference type="InterPro" id="IPR027417">
    <property type="entry name" value="P-loop_NTPase"/>
</dbReference>
<dbReference type="Gene3D" id="3.30.70.1620">
    <property type="match status" value="1"/>
</dbReference>
<dbReference type="SUPFAM" id="SSF75553">
    <property type="entry name" value="Smc hinge domain"/>
    <property type="match status" value="1"/>
</dbReference>
<dbReference type="HOGENOM" id="CLU_001042_2_2_9"/>
<proteinExistence type="inferred from homology"/>
<dbReference type="PATRIC" id="fig|213810.4.peg.1191"/>
<dbReference type="GO" id="GO:0005524">
    <property type="term" value="F:ATP binding"/>
    <property type="evidence" value="ECO:0007669"/>
    <property type="project" value="UniProtKB-UniRule"/>
</dbReference>
<reference evidence="8" key="1">
    <citation type="submission" date="2010-03" db="EMBL/GenBank/DDBJ databases">
        <title>The genome sequence of Ruminococcus sp. 18P13.</title>
        <authorList>
            <consortium name="metaHIT consortium -- http://www.metahit.eu/"/>
            <person name="Pajon A."/>
            <person name="Turner K."/>
            <person name="Parkhill J."/>
            <person name="Bernalier A."/>
        </authorList>
    </citation>
    <scope>NUCLEOTIDE SEQUENCE [LARGE SCALE GENOMIC DNA]</scope>
    <source>
        <strain evidence="8">Type strain: 18P13</strain>
    </source>
</reference>
<dbReference type="InterPro" id="IPR010935">
    <property type="entry name" value="SMC_hinge"/>
</dbReference>
<protein>
    <recommendedName>
        <fullName evidence="6">Chromosome partition protein Smc</fullName>
    </recommendedName>
</protein>
<organism evidence="8 9">
    <name type="scientific">Ruminococcus champanellensis (strain DSM 18848 / JCM 17042 / KCTC 15320 / 18P13)</name>
    <dbReference type="NCBI Taxonomy" id="213810"/>
    <lineage>
        <taxon>Bacteria</taxon>
        <taxon>Bacillati</taxon>
        <taxon>Bacillota</taxon>
        <taxon>Clostridia</taxon>
        <taxon>Eubacteriales</taxon>
        <taxon>Oscillospiraceae</taxon>
        <taxon>Ruminococcus</taxon>
    </lineage>
</organism>
<dbReference type="GO" id="GO:0007062">
    <property type="term" value="P:sister chromatid cohesion"/>
    <property type="evidence" value="ECO:0007669"/>
    <property type="project" value="InterPro"/>
</dbReference>
<evidence type="ECO:0000256" key="1">
    <source>
        <dbReference type="ARBA" id="ARBA00022490"/>
    </source>
</evidence>
<dbReference type="GeneID" id="83156032"/>
<keyword evidence="9" id="KW-1185">Reference proteome</keyword>
<comment type="subcellular location">
    <subcellularLocation>
        <location evidence="6">Cytoplasm</location>
    </subcellularLocation>
</comment>
<dbReference type="GO" id="GO:0005694">
    <property type="term" value="C:chromosome"/>
    <property type="evidence" value="ECO:0007669"/>
    <property type="project" value="InterPro"/>
</dbReference>
<feature type="coiled-coil region" evidence="6">
    <location>
        <begin position="967"/>
        <end position="1029"/>
    </location>
</feature>
<keyword evidence="2 6" id="KW-0547">Nucleotide-binding</keyword>
<dbReference type="GO" id="GO:0006260">
    <property type="term" value="P:DNA replication"/>
    <property type="evidence" value="ECO:0007669"/>
    <property type="project" value="UniProtKB-UniRule"/>
</dbReference>
<feature type="binding site" evidence="6">
    <location>
        <begin position="32"/>
        <end position="39"/>
    </location>
    <ligand>
        <name>ATP</name>
        <dbReference type="ChEBI" id="CHEBI:30616"/>
    </ligand>
</feature>
<dbReference type="Pfam" id="PF06470">
    <property type="entry name" value="SMC_hinge"/>
    <property type="match status" value="1"/>
</dbReference>
<feature type="coiled-coil region" evidence="6">
    <location>
        <begin position="227"/>
        <end position="380"/>
    </location>
</feature>